<dbReference type="EMBL" id="CP006835">
    <property type="protein sequence ID" value="AGZ54332.1"/>
    <property type="molecule type" value="Genomic_DNA"/>
</dbReference>
<dbReference type="HOGENOM" id="CLU_2991895_0_0_11"/>
<evidence type="ECO:0000313" key="2">
    <source>
        <dbReference type="Proteomes" id="UP000017786"/>
    </source>
</evidence>
<dbReference type="AlphaFoldDB" id="U5WZF7"/>
<evidence type="ECO:0000313" key="1">
    <source>
        <dbReference type="EMBL" id="AGZ54332.1"/>
    </source>
</evidence>
<sequence length="57" mass="5562">MSAAVSPLALLVSAAVATSKRNRSYDPVSETLSILAAGGGGAWIMTATTPGTAPASD</sequence>
<name>U5WZF7_MYCKA</name>
<dbReference type="Proteomes" id="UP000017786">
    <property type="component" value="Chromosome"/>
</dbReference>
<dbReference type="KEGG" id="mkn:MKAN_18945"/>
<protein>
    <submittedName>
        <fullName evidence="1">Uncharacterized protein</fullName>
    </submittedName>
</protein>
<accession>U5WZF7</accession>
<gene>
    <name evidence="1" type="ORF">MKAN_18945</name>
</gene>
<proteinExistence type="predicted"/>
<organism evidence="1 2">
    <name type="scientific">Mycobacterium kansasii ATCC 12478</name>
    <dbReference type="NCBI Taxonomy" id="557599"/>
    <lineage>
        <taxon>Bacteria</taxon>
        <taxon>Bacillati</taxon>
        <taxon>Actinomycetota</taxon>
        <taxon>Actinomycetes</taxon>
        <taxon>Mycobacteriales</taxon>
        <taxon>Mycobacteriaceae</taxon>
        <taxon>Mycobacterium</taxon>
    </lineage>
</organism>
<reference evidence="1 2" key="1">
    <citation type="submission" date="2013-10" db="EMBL/GenBank/DDBJ databases">
        <title>Genome sequence of Mycobacterium kansasii.</title>
        <authorList>
            <consortium name="McGill University Mycobacterium genome consortium"/>
            <person name="Veyrier F.J."/>
            <person name="Behr M.A."/>
        </authorList>
    </citation>
    <scope>NUCLEOTIDE SEQUENCE [LARGE SCALE GENOMIC DNA]</scope>
    <source>
        <strain evidence="1 2">ATCC 12478</strain>
    </source>
</reference>